<evidence type="ECO:0000256" key="7">
    <source>
        <dbReference type="ARBA" id="ARBA00023150"/>
    </source>
</evidence>
<keyword evidence="7" id="KW-0501">Molybdenum cofactor biosynthesis</keyword>
<dbReference type="GO" id="GO:0046872">
    <property type="term" value="F:metal ion binding"/>
    <property type="evidence" value="ECO:0007669"/>
    <property type="project" value="UniProtKB-KW"/>
</dbReference>
<keyword evidence="6" id="KW-0342">GTP-binding</keyword>
<evidence type="ECO:0000259" key="8">
    <source>
        <dbReference type="Pfam" id="PF12804"/>
    </source>
</evidence>
<keyword evidence="2 9" id="KW-0808">Transferase</keyword>
<evidence type="ECO:0000256" key="3">
    <source>
        <dbReference type="ARBA" id="ARBA00022723"/>
    </source>
</evidence>
<evidence type="ECO:0000256" key="5">
    <source>
        <dbReference type="ARBA" id="ARBA00022842"/>
    </source>
</evidence>
<gene>
    <name evidence="9" type="ORF">FO013_01840</name>
</gene>
<dbReference type="PANTHER" id="PTHR19136:SF81">
    <property type="entry name" value="MOLYBDENUM COFACTOR GUANYLYLTRANSFERASE"/>
    <property type="match status" value="1"/>
</dbReference>
<dbReference type="GO" id="GO:0016779">
    <property type="term" value="F:nucleotidyltransferase activity"/>
    <property type="evidence" value="ECO:0007669"/>
    <property type="project" value="UniProtKB-KW"/>
</dbReference>
<name>A0A556CQN1_BREAU</name>
<dbReference type="InterPro" id="IPR029044">
    <property type="entry name" value="Nucleotide-diphossugar_trans"/>
</dbReference>
<dbReference type="Gene3D" id="3.90.550.10">
    <property type="entry name" value="Spore Coat Polysaccharide Biosynthesis Protein SpsA, Chain A"/>
    <property type="match status" value="1"/>
</dbReference>
<dbReference type="PANTHER" id="PTHR19136">
    <property type="entry name" value="MOLYBDENUM COFACTOR GUANYLYLTRANSFERASE"/>
    <property type="match status" value="1"/>
</dbReference>
<evidence type="ECO:0000313" key="9">
    <source>
        <dbReference type="EMBL" id="TSI19713.1"/>
    </source>
</evidence>
<comment type="caution">
    <text evidence="9">The sequence shown here is derived from an EMBL/GenBank/DDBJ whole genome shotgun (WGS) entry which is preliminary data.</text>
</comment>
<evidence type="ECO:0000256" key="2">
    <source>
        <dbReference type="ARBA" id="ARBA00022679"/>
    </source>
</evidence>
<dbReference type="OrthoDB" id="4408226at2"/>
<reference evidence="9 10" key="1">
    <citation type="submission" date="2019-07" db="EMBL/GenBank/DDBJ databases">
        <title>Draft genome sequence of Brevibacterium aurantiacum XU54 isolated from Xinjiang China.</title>
        <authorList>
            <person name="Xu X."/>
        </authorList>
    </citation>
    <scope>NUCLEOTIDE SEQUENCE [LARGE SCALE GENOMIC DNA]</scope>
    <source>
        <strain evidence="9 10">XU54</strain>
    </source>
</reference>
<dbReference type="RefSeq" id="WP_143920853.1">
    <property type="nucleotide sequence ID" value="NZ_VLTK01000001.1"/>
</dbReference>
<keyword evidence="1" id="KW-0963">Cytoplasm</keyword>
<dbReference type="EMBL" id="VLTK01000001">
    <property type="protein sequence ID" value="TSI19713.1"/>
    <property type="molecule type" value="Genomic_DNA"/>
</dbReference>
<dbReference type="SUPFAM" id="SSF53448">
    <property type="entry name" value="Nucleotide-diphospho-sugar transferases"/>
    <property type="match status" value="1"/>
</dbReference>
<dbReference type="CDD" id="cd02503">
    <property type="entry name" value="MobA"/>
    <property type="match status" value="1"/>
</dbReference>
<proteinExistence type="predicted"/>
<dbReference type="GO" id="GO:0006777">
    <property type="term" value="P:Mo-molybdopterin cofactor biosynthetic process"/>
    <property type="evidence" value="ECO:0007669"/>
    <property type="project" value="UniProtKB-KW"/>
</dbReference>
<keyword evidence="9" id="KW-0548">Nucleotidyltransferase</keyword>
<evidence type="ECO:0000256" key="6">
    <source>
        <dbReference type="ARBA" id="ARBA00023134"/>
    </source>
</evidence>
<evidence type="ECO:0000313" key="10">
    <source>
        <dbReference type="Proteomes" id="UP000316406"/>
    </source>
</evidence>
<dbReference type="AlphaFoldDB" id="A0A556CQN1"/>
<keyword evidence="4" id="KW-0547">Nucleotide-binding</keyword>
<dbReference type="GO" id="GO:0005525">
    <property type="term" value="F:GTP binding"/>
    <property type="evidence" value="ECO:0007669"/>
    <property type="project" value="UniProtKB-KW"/>
</dbReference>
<organism evidence="9 10">
    <name type="scientific">Brevibacterium aurantiacum</name>
    <dbReference type="NCBI Taxonomy" id="273384"/>
    <lineage>
        <taxon>Bacteria</taxon>
        <taxon>Bacillati</taxon>
        <taxon>Actinomycetota</taxon>
        <taxon>Actinomycetes</taxon>
        <taxon>Micrococcales</taxon>
        <taxon>Brevibacteriaceae</taxon>
        <taxon>Brevibacterium</taxon>
    </lineage>
</organism>
<keyword evidence="5" id="KW-0460">Magnesium</keyword>
<dbReference type="InterPro" id="IPR025877">
    <property type="entry name" value="MobA-like_NTP_Trfase"/>
</dbReference>
<dbReference type="Proteomes" id="UP000316406">
    <property type="component" value="Unassembled WGS sequence"/>
</dbReference>
<keyword evidence="3" id="KW-0479">Metal-binding</keyword>
<keyword evidence="10" id="KW-1185">Reference proteome</keyword>
<sequence>MSIRAIILSGGRSNRFGGVHKPAVELGGVTVISRILGTVRTVDPLAEVWVAGPTDGLSQAETESVHAIREEPVFAGPLAGIAAACSAVRASESATGAGESADVTLVLAGDMPLITAGHLGELMAACRRAGLPATGTDDRGKTQFLCAAWPTALLLARVESIPDPVDGAVRLLFAGLEPTLVDVEPSVVADFDTAADLERIHARFDGGVRPDQP</sequence>
<feature type="domain" description="MobA-like NTP transferase" evidence="8">
    <location>
        <begin position="5"/>
        <end position="155"/>
    </location>
</feature>
<dbReference type="Pfam" id="PF12804">
    <property type="entry name" value="NTP_transf_3"/>
    <property type="match status" value="1"/>
</dbReference>
<dbReference type="InterPro" id="IPR013482">
    <property type="entry name" value="Molybde_CF_guanTrfase"/>
</dbReference>
<evidence type="ECO:0000256" key="1">
    <source>
        <dbReference type="ARBA" id="ARBA00022490"/>
    </source>
</evidence>
<evidence type="ECO:0000256" key="4">
    <source>
        <dbReference type="ARBA" id="ARBA00022741"/>
    </source>
</evidence>
<accession>A0A556CQN1</accession>
<protein>
    <submittedName>
        <fullName evidence="9">Molybdenum cofactor guanylyltransferase</fullName>
    </submittedName>
</protein>